<evidence type="ECO:0000313" key="2">
    <source>
        <dbReference type="Proteomes" id="UP001157946"/>
    </source>
</evidence>
<dbReference type="SUPFAM" id="SSF52540">
    <property type="entry name" value="P-loop containing nucleoside triphosphate hydrolases"/>
    <property type="match status" value="1"/>
</dbReference>
<accession>A0AA46AET9</accession>
<reference evidence="1" key="1">
    <citation type="submission" date="2017-05" db="EMBL/GenBank/DDBJ databases">
        <authorList>
            <person name="Varghese N."/>
            <person name="Submissions S."/>
        </authorList>
    </citation>
    <scope>NUCLEOTIDE SEQUENCE</scope>
    <source>
        <strain evidence="1">DSM 45262</strain>
    </source>
</reference>
<dbReference type="RefSeq" id="WP_284724130.1">
    <property type="nucleotide sequence ID" value="NZ_FXTU01000002.1"/>
</dbReference>
<dbReference type="Pfam" id="PF13177">
    <property type="entry name" value="DNA_pol3_delta2"/>
    <property type="match status" value="1"/>
</dbReference>
<dbReference type="NCBIfam" id="TIGR00678">
    <property type="entry name" value="holB"/>
    <property type="match status" value="1"/>
</dbReference>
<protein>
    <submittedName>
        <fullName evidence="1">DNA polymerase-3 subunit delta</fullName>
    </submittedName>
</protein>
<proteinExistence type="predicted"/>
<name>A0AA46AET9_9BACL</name>
<dbReference type="GO" id="GO:0008408">
    <property type="term" value="F:3'-5' exonuclease activity"/>
    <property type="evidence" value="ECO:0007669"/>
    <property type="project" value="InterPro"/>
</dbReference>
<dbReference type="PANTHER" id="PTHR11669">
    <property type="entry name" value="REPLICATION FACTOR C / DNA POLYMERASE III GAMMA-TAU SUBUNIT"/>
    <property type="match status" value="1"/>
</dbReference>
<dbReference type="InterPro" id="IPR004622">
    <property type="entry name" value="DNA_pol_HolB"/>
</dbReference>
<dbReference type="GO" id="GO:0005524">
    <property type="term" value="F:ATP binding"/>
    <property type="evidence" value="ECO:0007669"/>
    <property type="project" value="InterPro"/>
</dbReference>
<dbReference type="Gene3D" id="3.40.50.300">
    <property type="entry name" value="P-loop containing nucleotide triphosphate hydrolases"/>
    <property type="match status" value="1"/>
</dbReference>
<dbReference type="InterPro" id="IPR027417">
    <property type="entry name" value="P-loop_NTPase"/>
</dbReference>
<keyword evidence="2" id="KW-1185">Reference proteome</keyword>
<dbReference type="PANTHER" id="PTHR11669:SF8">
    <property type="entry name" value="DNA POLYMERASE III SUBUNIT DELTA"/>
    <property type="match status" value="1"/>
</dbReference>
<dbReference type="InterPro" id="IPR050238">
    <property type="entry name" value="DNA_Rep/Repair_Clamp_Loader"/>
</dbReference>
<dbReference type="PRINTS" id="PR00300">
    <property type="entry name" value="CLPPROTEASEA"/>
</dbReference>
<organism evidence="1 2">
    <name type="scientific">Laceyella tengchongensis</name>
    <dbReference type="NCBI Taxonomy" id="574699"/>
    <lineage>
        <taxon>Bacteria</taxon>
        <taxon>Bacillati</taxon>
        <taxon>Bacillota</taxon>
        <taxon>Bacilli</taxon>
        <taxon>Bacillales</taxon>
        <taxon>Thermoactinomycetaceae</taxon>
        <taxon>Laceyella</taxon>
    </lineage>
</organism>
<comment type="caution">
    <text evidence="1">The sequence shown here is derived from an EMBL/GenBank/DDBJ whole genome shotgun (WGS) entry which is preliminary data.</text>
</comment>
<dbReference type="Proteomes" id="UP001157946">
    <property type="component" value="Unassembled WGS sequence"/>
</dbReference>
<dbReference type="EMBL" id="FXTU01000002">
    <property type="protein sequence ID" value="SMP14630.1"/>
    <property type="molecule type" value="Genomic_DNA"/>
</dbReference>
<dbReference type="GO" id="GO:0003887">
    <property type="term" value="F:DNA-directed DNA polymerase activity"/>
    <property type="evidence" value="ECO:0007669"/>
    <property type="project" value="InterPro"/>
</dbReference>
<dbReference type="GO" id="GO:0006261">
    <property type="term" value="P:DNA-templated DNA replication"/>
    <property type="evidence" value="ECO:0007669"/>
    <property type="project" value="TreeGrafter"/>
</dbReference>
<dbReference type="FunFam" id="3.40.50.300:FF:001255">
    <property type="entry name" value="DNA polymerase III subunit delta"/>
    <property type="match status" value="1"/>
</dbReference>
<gene>
    <name evidence="1" type="ORF">SAMN06265361_102594</name>
</gene>
<dbReference type="AlphaFoldDB" id="A0AA46AET9"/>
<evidence type="ECO:0000313" key="1">
    <source>
        <dbReference type="EMBL" id="SMP14630.1"/>
    </source>
</evidence>
<dbReference type="InterPro" id="IPR001270">
    <property type="entry name" value="ClpA/B"/>
</dbReference>
<sequence>MSFQNAMQPRLAEFFQRAIRQNKLAHAFIFHGKPGTGKRELALELAKAVNCEESKGDPCDRCPSCLQIAHGNHPDVVTIQPDGNVIKIAQVRELQAKFKYSARQGITRVAVLEQADKMRDETANSLLKFIEEPSFPMVVVLITENLSDLLPTIQSRCQRIRFPELSPEQKRQKLAEDGLPAKVASVLANLPGKVDMGEFDPQAFEEMCRRIIDWGNQILAGQMSALLTPTEKWFQTEVEQGRAEQLLDVLLLWYRDVLMHVTVDGARVFREWEVRFPDRYGQDKLLLAMDNVMIARRLMIRPQYSNQSIIEQMVMSIQEGRLTMENGWQLISLSKV</sequence>